<keyword evidence="5" id="KW-0547">Nucleotide-binding</keyword>
<dbReference type="PANTHER" id="PTHR43514:SF10">
    <property type="entry name" value="MOLYBDENUM IMPORT ATP-BINDING PROTEIN MODC 2"/>
    <property type="match status" value="1"/>
</dbReference>
<keyword evidence="13" id="KW-1185">Reference proteome</keyword>
<keyword evidence="8" id="KW-0472">Membrane</keyword>
<dbReference type="RefSeq" id="WP_168921995.1">
    <property type="nucleotide sequence ID" value="NZ_CP051461.1"/>
</dbReference>
<accession>A0A6H2H9J2</accession>
<evidence type="ECO:0000256" key="4">
    <source>
        <dbReference type="ARBA" id="ARBA00022519"/>
    </source>
</evidence>
<dbReference type="PROSITE" id="PS50893">
    <property type="entry name" value="ABC_TRANSPORTER_2"/>
    <property type="match status" value="1"/>
</dbReference>
<evidence type="ECO:0000256" key="1">
    <source>
        <dbReference type="ARBA" id="ARBA00022448"/>
    </source>
</evidence>
<dbReference type="InterPro" id="IPR027417">
    <property type="entry name" value="P-loop_NTPase"/>
</dbReference>
<evidence type="ECO:0000256" key="2">
    <source>
        <dbReference type="ARBA" id="ARBA00022475"/>
    </source>
</evidence>
<reference evidence="12 13" key="1">
    <citation type="submission" date="2020-04" db="EMBL/GenBank/DDBJ databases">
        <title>Complete genome of a Psychrophilic, Marine, Gas Vacuolate Bacterium Polaromonas vacuolata KCTC 22033T.</title>
        <authorList>
            <person name="Hwang K."/>
            <person name="Kim K.M."/>
        </authorList>
    </citation>
    <scope>NUCLEOTIDE SEQUENCE [LARGE SCALE GENOMIC DNA]</scope>
    <source>
        <strain evidence="12 13">KCTC 22033</strain>
    </source>
</reference>
<dbReference type="SMART" id="SM00382">
    <property type="entry name" value="AAA"/>
    <property type="match status" value="1"/>
</dbReference>
<dbReference type="InterPro" id="IPR050334">
    <property type="entry name" value="Molybdenum_import_ModC"/>
</dbReference>
<dbReference type="Gene3D" id="2.40.50.100">
    <property type="match status" value="1"/>
</dbReference>
<keyword evidence="3 9" id="KW-0500">Molybdenum</keyword>
<evidence type="ECO:0000256" key="7">
    <source>
        <dbReference type="ARBA" id="ARBA00022967"/>
    </source>
</evidence>
<keyword evidence="4" id="KW-0997">Cell inner membrane</keyword>
<dbReference type="InterPro" id="IPR017871">
    <property type="entry name" value="ABC_transporter-like_CS"/>
</dbReference>
<evidence type="ECO:0000256" key="6">
    <source>
        <dbReference type="ARBA" id="ARBA00022840"/>
    </source>
</evidence>
<keyword evidence="1" id="KW-0813">Transport</keyword>
<organism evidence="12 13">
    <name type="scientific">Polaromonas vacuolata</name>
    <dbReference type="NCBI Taxonomy" id="37448"/>
    <lineage>
        <taxon>Bacteria</taxon>
        <taxon>Pseudomonadati</taxon>
        <taxon>Pseudomonadota</taxon>
        <taxon>Betaproteobacteria</taxon>
        <taxon>Burkholderiales</taxon>
        <taxon>Comamonadaceae</taxon>
        <taxon>Polaromonas</taxon>
    </lineage>
</organism>
<evidence type="ECO:0000256" key="8">
    <source>
        <dbReference type="ARBA" id="ARBA00023136"/>
    </source>
</evidence>
<dbReference type="InterPro" id="IPR004606">
    <property type="entry name" value="Mop_domain"/>
</dbReference>
<feature type="domain" description="Mop" evidence="11">
    <location>
        <begin position="297"/>
        <end position="361"/>
    </location>
</feature>
<evidence type="ECO:0000259" key="11">
    <source>
        <dbReference type="PROSITE" id="PS51866"/>
    </source>
</evidence>
<dbReference type="Pfam" id="PF00005">
    <property type="entry name" value="ABC_tran"/>
    <property type="match status" value="1"/>
</dbReference>
<name>A0A6H2H9J2_9BURK</name>
<keyword evidence="6 12" id="KW-0067">ATP-binding</keyword>
<evidence type="ECO:0000256" key="5">
    <source>
        <dbReference type="ARBA" id="ARBA00022741"/>
    </source>
</evidence>
<evidence type="ECO:0000313" key="13">
    <source>
        <dbReference type="Proteomes" id="UP000502041"/>
    </source>
</evidence>
<keyword evidence="7" id="KW-1278">Translocase</keyword>
<dbReference type="GO" id="GO:0015098">
    <property type="term" value="F:molybdate ion transmembrane transporter activity"/>
    <property type="evidence" value="ECO:0007669"/>
    <property type="project" value="InterPro"/>
</dbReference>
<dbReference type="PROSITE" id="PS00211">
    <property type="entry name" value="ABC_TRANSPORTER_1"/>
    <property type="match status" value="1"/>
</dbReference>
<evidence type="ECO:0000256" key="3">
    <source>
        <dbReference type="ARBA" id="ARBA00022505"/>
    </source>
</evidence>
<dbReference type="InterPro" id="IPR003593">
    <property type="entry name" value="AAA+_ATPase"/>
</dbReference>
<sequence length="361" mass="38371">MSTAASIDVELQHDYAGFSLQVALSLPGRGVSAIYGPSGSGKTSLLRCIAGLERAHQASIVVNGVAWQDDRSGLFVPVYRRALGFVFQEASLFAHLDVQGNLDFALKRVPPAKRRIALTQAIELLGLEPLLKRPPTGLSGGERQRVGIARALAGSPELLLLDEPLASLDTARKAEILPYLERLQSELEIPMLYVSHALDEIARLADHLVLLEGGRVVASGLTRELMTRLDLSLAHGDAAAAVIEAVVSSIEPAYHLCYADFSGGRISLLKPQLQLGQRVRVRIQARDVSLTLTRQQGTSVQNIFAATVSAISPDSPGQLMVGLNAGTSALLARITLKSAEALGLQVGSAVFAQVKGVAVLD</sequence>
<proteinExistence type="predicted"/>
<evidence type="ECO:0000313" key="12">
    <source>
        <dbReference type="EMBL" id="QJC56264.1"/>
    </source>
</evidence>
<keyword evidence="2" id="KW-1003">Cell membrane</keyword>
<dbReference type="Gene3D" id="3.40.50.300">
    <property type="entry name" value="P-loop containing nucleotide triphosphate hydrolases"/>
    <property type="match status" value="1"/>
</dbReference>
<dbReference type="NCBIfam" id="TIGR02142">
    <property type="entry name" value="modC_ABC"/>
    <property type="match status" value="1"/>
</dbReference>
<evidence type="ECO:0000259" key="10">
    <source>
        <dbReference type="PROSITE" id="PS50893"/>
    </source>
</evidence>
<dbReference type="SUPFAM" id="SSF52540">
    <property type="entry name" value="P-loop containing nucleoside triphosphate hydrolases"/>
    <property type="match status" value="1"/>
</dbReference>
<dbReference type="AlphaFoldDB" id="A0A6H2H9J2"/>
<dbReference type="Pfam" id="PF03459">
    <property type="entry name" value="TOBE"/>
    <property type="match status" value="1"/>
</dbReference>
<dbReference type="InterPro" id="IPR003439">
    <property type="entry name" value="ABC_transporter-like_ATP-bd"/>
</dbReference>
<dbReference type="GO" id="GO:0016887">
    <property type="term" value="F:ATP hydrolysis activity"/>
    <property type="evidence" value="ECO:0007669"/>
    <property type="project" value="InterPro"/>
</dbReference>
<dbReference type="KEGG" id="pvac:HC248_01566"/>
<dbReference type="GO" id="GO:0140359">
    <property type="term" value="F:ABC-type transporter activity"/>
    <property type="evidence" value="ECO:0007669"/>
    <property type="project" value="InterPro"/>
</dbReference>
<dbReference type="GO" id="GO:0005524">
    <property type="term" value="F:ATP binding"/>
    <property type="evidence" value="ECO:0007669"/>
    <property type="project" value="UniProtKB-KW"/>
</dbReference>
<protein>
    <submittedName>
        <fullName evidence="12">Sulfate/thiosulfate import ATP-binding protein CysA</fullName>
    </submittedName>
</protein>
<dbReference type="GO" id="GO:0016020">
    <property type="term" value="C:membrane"/>
    <property type="evidence" value="ECO:0007669"/>
    <property type="project" value="InterPro"/>
</dbReference>
<dbReference type="Proteomes" id="UP000502041">
    <property type="component" value="Chromosome"/>
</dbReference>
<dbReference type="EMBL" id="CP051461">
    <property type="protein sequence ID" value="QJC56264.1"/>
    <property type="molecule type" value="Genomic_DNA"/>
</dbReference>
<dbReference type="InterPro" id="IPR008995">
    <property type="entry name" value="Mo/tungstate-bd_C_term_dom"/>
</dbReference>
<dbReference type="PANTHER" id="PTHR43514">
    <property type="entry name" value="ABC TRANSPORTER I FAMILY MEMBER 10"/>
    <property type="match status" value="1"/>
</dbReference>
<dbReference type="InterPro" id="IPR011868">
    <property type="entry name" value="ModC_ABC_ATP-bd"/>
</dbReference>
<evidence type="ECO:0000256" key="9">
    <source>
        <dbReference type="PROSITE-ProRule" id="PRU01213"/>
    </source>
</evidence>
<dbReference type="SUPFAM" id="SSF50331">
    <property type="entry name" value="MOP-like"/>
    <property type="match status" value="1"/>
</dbReference>
<feature type="domain" description="ABC transporter" evidence="10">
    <location>
        <begin position="4"/>
        <end position="238"/>
    </location>
</feature>
<dbReference type="PROSITE" id="PS51866">
    <property type="entry name" value="MOP"/>
    <property type="match status" value="1"/>
</dbReference>
<dbReference type="InterPro" id="IPR005116">
    <property type="entry name" value="Transp-assoc_OB_typ1"/>
</dbReference>
<gene>
    <name evidence="12" type="primary">cysA_2</name>
    <name evidence="12" type="ORF">HC248_01566</name>
</gene>